<reference evidence="2" key="1">
    <citation type="submission" date="2020-12" db="EMBL/GenBank/DDBJ databases">
        <authorList>
            <person name="Iha C."/>
        </authorList>
    </citation>
    <scope>NUCLEOTIDE SEQUENCE</scope>
</reference>
<keyword evidence="3" id="KW-1185">Reference proteome</keyword>
<evidence type="ECO:0000313" key="2">
    <source>
        <dbReference type="EMBL" id="CAD7702342.1"/>
    </source>
</evidence>
<proteinExistence type="predicted"/>
<keyword evidence="1" id="KW-0472">Membrane</keyword>
<feature type="transmembrane region" description="Helical" evidence="1">
    <location>
        <begin position="20"/>
        <end position="40"/>
    </location>
</feature>
<keyword evidence="1" id="KW-1133">Transmembrane helix</keyword>
<sequence length="114" mass="12217">MELRGVEGWRCGGKGGGGRLFLLGGLALGAVFGGLLRPFGAQDCCARWACSTNDRSRSNIFIVYFMLVADLGGRLGGSRGRNFQLEGSCSPWDFIAFRGVWGGRGPEFLCQFGS</sequence>
<protein>
    <submittedName>
        <fullName evidence="2">Uncharacterized protein</fullName>
    </submittedName>
</protein>
<accession>A0A8S1J7X6</accession>
<dbReference type="AlphaFoldDB" id="A0A8S1J7X6"/>
<organism evidence="2 3">
    <name type="scientific">Ostreobium quekettii</name>
    <dbReference type="NCBI Taxonomy" id="121088"/>
    <lineage>
        <taxon>Eukaryota</taxon>
        <taxon>Viridiplantae</taxon>
        <taxon>Chlorophyta</taxon>
        <taxon>core chlorophytes</taxon>
        <taxon>Ulvophyceae</taxon>
        <taxon>TCBD clade</taxon>
        <taxon>Bryopsidales</taxon>
        <taxon>Ostreobineae</taxon>
        <taxon>Ostreobiaceae</taxon>
        <taxon>Ostreobium</taxon>
    </lineage>
</organism>
<gene>
    <name evidence="2" type="ORF">OSTQU699_LOCUS7699</name>
</gene>
<keyword evidence="1" id="KW-0812">Transmembrane</keyword>
<evidence type="ECO:0000313" key="3">
    <source>
        <dbReference type="Proteomes" id="UP000708148"/>
    </source>
</evidence>
<dbReference type="EMBL" id="CAJHUC010001793">
    <property type="protein sequence ID" value="CAD7702342.1"/>
    <property type="molecule type" value="Genomic_DNA"/>
</dbReference>
<feature type="transmembrane region" description="Helical" evidence="1">
    <location>
        <begin position="60"/>
        <end position="77"/>
    </location>
</feature>
<evidence type="ECO:0000256" key="1">
    <source>
        <dbReference type="SAM" id="Phobius"/>
    </source>
</evidence>
<dbReference type="Proteomes" id="UP000708148">
    <property type="component" value="Unassembled WGS sequence"/>
</dbReference>
<name>A0A8S1J7X6_9CHLO</name>
<comment type="caution">
    <text evidence="2">The sequence shown here is derived from an EMBL/GenBank/DDBJ whole genome shotgun (WGS) entry which is preliminary data.</text>
</comment>